<evidence type="ECO:0000313" key="2">
    <source>
        <dbReference type="Proteomes" id="UP001363151"/>
    </source>
</evidence>
<sequence length="233" mass="25486">MALRAARARARQAVDRGAAQRLPAIRIPNFCSEDELATIDALGAEHARRHGPPVAASPTRPNWTTQYLNADGLARERAPELLDRLVDLATDVDAEHFGGRARASGARARCVELHRCGEGSSLADPMHFDSGSIVTLDVMLDEADAGGVFETLEADGALRPHVFERGDAIVFPSYKYHSVSQIEAGLRRVLVMELWQGDEKRANFRSSIARGDDDELKLGVKEAEAPHEAAWRN</sequence>
<protein>
    <recommendedName>
        <fullName evidence="3">Fe2OG dioxygenase domain-containing protein</fullName>
    </recommendedName>
</protein>
<gene>
    <name evidence="1" type="ORF">SO694_00013410</name>
</gene>
<dbReference type="EMBL" id="JBBJCI010000146">
    <property type="protein sequence ID" value="KAK7242306.1"/>
    <property type="molecule type" value="Genomic_DNA"/>
</dbReference>
<comment type="caution">
    <text evidence="1">The sequence shown here is derived from an EMBL/GenBank/DDBJ whole genome shotgun (WGS) entry which is preliminary data.</text>
</comment>
<name>A0ABR1G1E0_AURAN</name>
<accession>A0ABR1G1E0</accession>
<proteinExistence type="predicted"/>
<evidence type="ECO:0000313" key="1">
    <source>
        <dbReference type="EMBL" id="KAK7242306.1"/>
    </source>
</evidence>
<evidence type="ECO:0008006" key="3">
    <source>
        <dbReference type="Google" id="ProtNLM"/>
    </source>
</evidence>
<dbReference type="Proteomes" id="UP001363151">
    <property type="component" value="Unassembled WGS sequence"/>
</dbReference>
<reference evidence="1 2" key="1">
    <citation type="submission" date="2024-03" db="EMBL/GenBank/DDBJ databases">
        <title>Aureococcus anophagefferens CCMP1851 and Kratosvirus quantuckense: Draft genome of a second virus-susceptible host strain in the model system.</title>
        <authorList>
            <person name="Chase E."/>
            <person name="Truchon A.R."/>
            <person name="Schepens W."/>
            <person name="Wilhelm S.W."/>
        </authorList>
    </citation>
    <scope>NUCLEOTIDE SEQUENCE [LARGE SCALE GENOMIC DNA]</scope>
    <source>
        <strain evidence="1 2">CCMP1851</strain>
    </source>
</reference>
<keyword evidence="2" id="KW-1185">Reference proteome</keyword>
<dbReference type="Gene3D" id="2.60.120.620">
    <property type="entry name" value="q2cbj1_9rhob like domain"/>
    <property type="match status" value="1"/>
</dbReference>
<organism evidence="1 2">
    <name type="scientific">Aureococcus anophagefferens</name>
    <name type="common">Harmful bloom alga</name>
    <dbReference type="NCBI Taxonomy" id="44056"/>
    <lineage>
        <taxon>Eukaryota</taxon>
        <taxon>Sar</taxon>
        <taxon>Stramenopiles</taxon>
        <taxon>Ochrophyta</taxon>
        <taxon>Pelagophyceae</taxon>
        <taxon>Pelagomonadales</taxon>
        <taxon>Pelagomonadaceae</taxon>
        <taxon>Aureococcus</taxon>
    </lineage>
</organism>